<reference evidence="2 3" key="2">
    <citation type="journal article" date="2012" name="PLoS Pathog.">
        <title>Diverse lifestyles and strategies of plant pathogenesis encoded in the genomes of eighteen Dothideomycetes fungi.</title>
        <authorList>
            <person name="Ohm R.A."/>
            <person name="Feau N."/>
            <person name="Henrissat B."/>
            <person name="Schoch C.L."/>
            <person name="Horwitz B.A."/>
            <person name="Barry K.W."/>
            <person name="Condon B.J."/>
            <person name="Copeland A.C."/>
            <person name="Dhillon B."/>
            <person name="Glaser F."/>
            <person name="Hesse C.N."/>
            <person name="Kosti I."/>
            <person name="LaButti K."/>
            <person name="Lindquist E.A."/>
            <person name="Lucas S."/>
            <person name="Salamov A.A."/>
            <person name="Bradshaw R.E."/>
            <person name="Ciuffetti L."/>
            <person name="Hamelin R.C."/>
            <person name="Kema G.H.J."/>
            <person name="Lawrence C."/>
            <person name="Scott J.A."/>
            <person name="Spatafora J.W."/>
            <person name="Turgeon B.G."/>
            <person name="de Wit P.J.G.M."/>
            <person name="Zhong S."/>
            <person name="Goodwin S.B."/>
            <person name="Grigoriev I.V."/>
        </authorList>
    </citation>
    <scope>NUCLEOTIDE SEQUENCE [LARGE SCALE GENOMIC DNA]</scope>
    <source>
        <strain evidence="3">NZE10 / CBS 128990</strain>
    </source>
</reference>
<organism evidence="2 3">
    <name type="scientific">Dothistroma septosporum (strain NZE10 / CBS 128990)</name>
    <name type="common">Red band needle blight fungus</name>
    <name type="synonym">Mycosphaerella pini</name>
    <dbReference type="NCBI Taxonomy" id="675120"/>
    <lineage>
        <taxon>Eukaryota</taxon>
        <taxon>Fungi</taxon>
        <taxon>Dikarya</taxon>
        <taxon>Ascomycota</taxon>
        <taxon>Pezizomycotina</taxon>
        <taxon>Dothideomycetes</taxon>
        <taxon>Dothideomycetidae</taxon>
        <taxon>Mycosphaerellales</taxon>
        <taxon>Mycosphaerellaceae</taxon>
        <taxon>Dothistroma</taxon>
    </lineage>
</organism>
<dbReference type="OMA" id="NAYCEAC"/>
<dbReference type="AlphaFoldDB" id="N1PEV8"/>
<feature type="compositionally biased region" description="Basic and acidic residues" evidence="1">
    <location>
        <begin position="167"/>
        <end position="180"/>
    </location>
</feature>
<dbReference type="eggNOG" id="ENOG502RNVX">
    <property type="taxonomic scope" value="Eukaryota"/>
</dbReference>
<proteinExistence type="predicted"/>
<evidence type="ECO:0000313" key="2">
    <source>
        <dbReference type="EMBL" id="EME40634.1"/>
    </source>
</evidence>
<feature type="region of interest" description="Disordered" evidence="1">
    <location>
        <begin position="154"/>
        <end position="190"/>
    </location>
</feature>
<name>N1PEV8_DOTSN</name>
<dbReference type="Proteomes" id="UP000016933">
    <property type="component" value="Unassembled WGS sequence"/>
</dbReference>
<accession>N1PEV8</accession>
<evidence type="ECO:0000313" key="3">
    <source>
        <dbReference type="Proteomes" id="UP000016933"/>
    </source>
</evidence>
<gene>
    <name evidence="2" type="ORF">DOTSEDRAFT_74246</name>
</gene>
<dbReference type="HOGENOM" id="CLU_1427953_0_0_1"/>
<dbReference type="EMBL" id="KB446543">
    <property type="protein sequence ID" value="EME40634.1"/>
    <property type="molecule type" value="Genomic_DNA"/>
</dbReference>
<evidence type="ECO:0000256" key="1">
    <source>
        <dbReference type="SAM" id="MobiDB-lite"/>
    </source>
</evidence>
<sequence length="190" mass="20805">MFARLTSVVSGDIASTMNCLFASPSPVYLGRGCCPQLPGKDTRIRASAFTISGTSNQTTQAMCVTVSTKLSCGHTKQAAIIRCVQATNTSPQGPPRDDGRLVRCQPGEVFNVDQNAYCEACFAHTLRGLIVSLCQTCQSGVLERMGRALLELMSPARSPEDQQPTQERQRSPEERRRSSSDESSQYHWRS</sequence>
<keyword evidence="3" id="KW-1185">Reference proteome</keyword>
<protein>
    <submittedName>
        <fullName evidence="2">Uncharacterized protein</fullName>
    </submittedName>
</protein>
<feature type="compositionally biased region" description="Low complexity" evidence="1">
    <location>
        <begin position="181"/>
        <end position="190"/>
    </location>
</feature>
<reference evidence="3" key="1">
    <citation type="journal article" date="2012" name="PLoS Genet.">
        <title>The genomes of the fungal plant pathogens Cladosporium fulvum and Dothistroma septosporum reveal adaptation to different hosts and lifestyles but also signatures of common ancestry.</title>
        <authorList>
            <person name="de Wit P.J.G.M."/>
            <person name="van der Burgt A."/>
            <person name="Oekmen B."/>
            <person name="Stergiopoulos I."/>
            <person name="Abd-Elsalam K.A."/>
            <person name="Aerts A.L."/>
            <person name="Bahkali A.H."/>
            <person name="Beenen H.G."/>
            <person name="Chettri P."/>
            <person name="Cox M.P."/>
            <person name="Datema E."/>
            <person name="de Vries R.P."/>
            <person name="Dhillon B."/>
            <person name="Ganley A.R."/>
            <person name="Griffiths S.A."/>
            <person name="Guo Y."/>
            <person name="Hamelin R.C."/>
            <person name="Henrissat B."/>
            <person name="Kabir M.S."/>
            <person name="Jashni M.K."/>
            <person name="Kema G."/>
            <person name="Klaubauf S."/>
            <person name="Lapidus A."/>
            <person name="Levasseur A."/>
            <person name="Lindquist E."/>
            <person name="Mehrabi R."/>
            <person name="Ohm R.A."/>
            <person name="Owen T.J."/>
            <person name="Salamov A."/>
            <person name="Schwelm A."/>
            <person name="Schijlen E."/>
            <person name="Sun H."/>
            <person name="van den Burg H.A."/>
            <person name="van Ham R.C.H.J."/>
            <person name="Zhang S."/>
            <person name="Goodwin S.B."/>
            <person name="Grigoriev I.V."/>
            <person name="Collemare J."/>
            <person name="Bradshaw R.E."/>
        </authorList>
    </citation>
    <scope>NUCLEOTIDE SEQUENCE [LARGE SCALE GENOMIC DNA]</scope>
    <source>
        <strain evidence="3">NZE10 / CBS 128990</strain>
    </source>
</reference>